<evidence type="ECO:0000256" key="2">
    <source>
        <dbReference type="ARBA" id="ARBA00022692"/>
    </source>
</evidence>
<proteinExistence type="predicted"/>
<name>V5F8V3_BYSSN</name>
<dbReference type="Proteomes" id="UP000018001">
    <property type="component" value="Unassembled WGS sequence"/>
</dbReference>
<sequence length="700" mass="74266">MLLKPATPLTILLLAAFALLLLSVLSTPIIKGIPLATFEDVDFGVFGYCKGDRCSDLRIGYSTTGLFSSSANDGDFDLPSSARTSLSSILVVHPVAAFLTLVCLCLAFAAHFRGPSHSPRYLLGLLILLLPTLLVSLLAFLVDILLFVPHLQWGGWIVLAATIILVTCGVVTCAMRRTLVSRKARKRRIAENAEMSGENYYSRQNALAASFTKADSPPPLSTETKAPLVSGAPSSDTAPAFATFDLAGRPTDDDRLPLNSRTANNMPTGAMSNDRYAPSGPPGPPAGNQRSYPARDEFGNPFPPSGAPYMAGMPPEAGDPRLRNQYSDSTMGSRRGPPPGPVLRGRGGFPPRGGYGRGGPYGGPRGPPPNGRGRPMGPVRGAPPGPGMRGRGQRGPPPGYPQARGGPPNGPDPYGPGPDSRPPPNFGGYVPDIPEEYNYGPRGPSPGGPMRRPPPGAVGMDGPLNDGNREVESFEMTPQPLVPGRRDPYTEPQAPAEMLQPNAETGQSGDQSPTSVYSPTEPYVPPRTGWNDSGPRPAEPMPSDEPRLPRLSPVDEGRAMSRTGAIPRPENNYYEDIEPKFAAPQLPGSSDPVPSALVPGPPPIEIPISGSYEDIPEGARSPAASDISHLTSISERGINPRWRPPPSSNRVVQQRRQDILLGDNPDFNLRAGRGRGGGIDRGGRMPALPSLRGDGRYPMP</sequence>
<comment type="subcellular location">
    <subcellularLocation>
        <location evidence="1">Membrane</location>
        <topology evidence="1">Multi-pass membrane protein</topology>
    </subcellularLocation>
</comment>
<feature type="compositionally biased region" description="Pro residues" evidence="5">
    <location>
        <begin position="443"/>
        <end position="456"/>
    </location>
</feature>
<feature type="transmembrane region" description="Helical" evidence="6">
    <location>
        <begin position="121"/>
        <end position="147"/>
    </location>
</feature>
<evidence type="ECO:0000313" key="9">
    <source>
        <dbReference type="Proteomes" id="UP000018001"/>
    </source>
</evidence>
<dbReference type="Pfam" id="PF06687">
    <property type="entry name" value="SUR7"/>
    <property type="match status" value="1"/>
</dbReference>
<feature type="region of interest" description="Disordered" evidence="5">
    <location>
        <begin position="212"/>
        <end position="700"/>
    </location>
</feature>
<feature type="compositionally biased region" description="Basic and acidic residues" evidence="5">
    <location>
        <begin position="544"/>
        <end position="559"/>
    </location>
</feature>
<organism evidence="8 9">
    <name type="scientific">Byssochlamys spectabilis (strain No. 5 / NBRC 109023)</name>
    <name type="common">Paecilomyces variotii</name>
    <dbReference type="NCBI Taxonomy" id="1356009"/>
    <lineage>
        <taxon>Eukaryota</taxon>
        <taxon>Fungi</taxon>
        <taxon>Dikarya</taxon>
        <taxon>Ascomycota</taxon>
        <taxon>Pezizomycotina</taxon>
        <taxon>Eurotiomycetes</taxon>
        <taxon>Eurotiomycetidae</taxon>
        <taxon>Eurotiales</taxon>
        <taxon>Thermoascaceae</taxon>
        <taxon>Paecilomyces</taxon>
    </lineage>
</organism>
<comment type="caution">
    <text evidence="8">The sequence shown here is derived from an EMBL/GenBank/DDBJ whole genome shotgun (WGS) entry which is preliminary data.</text>
</comment>
<accession>V5F8V3</accession>
<dbReference type="InterPro" id="IPR051380">
    <property type="entry name" value="pH-response_reg_palI/RIM9"/>
</dbReference>
<reference evidence="9" key="1">
    <citation type="journal article" date="2014" name="Genome Announc.">
        <title>Draft genome sequence of the formaldehyde-resistant fungus Byssochlamys spectabilis No. 5 (anamorph Paecilomyces variotii No. 5) (NBRC109023).</title>
        <authorList>
            <person name="Oka T."/>
            <person name="Ekino K."/>
            <person name="Fukuda K."/>
            <person name="Nomura Y."/>
        </authorList>
    </citation>
    <scope>NUCLEOTIDE SEQUENCE [LARGE SCALE GENOMIC DNA]</scope>
    <source>
        <strain evidence="9">No. 5 / NBRC 109023</strain>
    </source>
</reference>
<evidence type="ECO:0000256" key="3">
    <source>
        <dbReference type="ARBA" id="ARBA00022989"/>
    </source>
</evidence>
<keyword evidence="3 6" id="KW-1133">Transmembrane helix</keyword>
<keyword evidence="4 6" id="KW-0472">Membrane</keyword>
<dbReference type="InterPro" id="IPR009571">
    <property type="entry name" value="SUR7/Rim9-like_fungi"/>
</dbReference>
<feature type="compositionally biased region" description="Polar residues" evidence="5">
    <location>
        <begin position="259"/>
        <end position="271"/>
    </location>
</feature>
<feature type="signal peptide" evidence="7">
    <location>
        <begin position="1"/>
        <end position="26"/>
    </location>
</feature>
<evidence type="ECO:0000256" key="4">
    <source>
        <dbReference type="ARBA" id="ARBA00023136"/>
    </source>
</evidence>
<dbReference type="eggNOG" id="ENOG502S0P7">
    <property type="taxonomic scope" value="Eukaryota"/>
</dbReference>
<evidence type="ECO:0000313" key="8">
    <source>
        <dbReference type="EMBL" id="GAD92384.1"/>
    </source>
</evidence>
<feature type="transmembrane region" description="Helical" evidence="6">
    <location>
        <begin position="153"/>
        <end position="175"/>
    </location>
</feature>
<evidence type="ECO:0000256" key="1">
    <source>
        <dbReference type="ARBA" id="ARBA00004141"/>
    </source>
</evidence>
<evidence type="ECO:0000256" key="6">
    <source>
        <dbReference type="SAM" id="Phobius"/>
    </source>
</evidence>
<dbReference type="EMBL" id="BAUL01000023">
    <property type="protein sequence ID" value="GAD92384.1"/>
    <property type="molecule type" value="Genomic_DNA"/>
</dbReference>
<feature type="compositionally biased region" description="Pro residues" evidence="5">
    <location>
        <begin position="408"/>
        <end position="425"/>
    </location>
</feature>
<feature type="compositionally biased region" description="Polar residues" evidence="5">
    <location>
        <begin position="502"/>
        <end position="518"/>
    </location>
</feature>
<dbReference type="GO" id="GO:0032153">
    <property type="term" value="C:cell division site"/>
    <property type="evidence" value="ECO:0007669"/>
    <property type="project" value="TreeGrafter"/>
</dbReference>
<dbReference type="PANTHER" id="PTHR28013">
    <property type="entry name" value="PROTEIN DCV1-RELATED"/>
    <property type="match status" value="1"/>
</dbReference>
<dbReference type="InParanoid" id="V5F8V3"/>
<feature type="transmembrane region" description="Helical" evidence="6">
    <location>
        <begin position="86"/>
        <end position="109"/>
    </location>
</feature>
<evidence type="ECO:0000256" key="5">
    <source>
        <dbReference type="SAM" id="MobiDB-lite"/>
    </source>
</evidence>
<feature type="chain" id="PRO_5004733014" evidence="7">
    <location>
        <begin position="27"/>
        <end position="700"/>
    </location>
</feature>
<keyword evidence="2 6" id="KW-0812">Transmembrane</keyword>
<dbReference type="GO" id="GO:0005886">
    <property type="term" value="C:plasma membrane"/>
    <property type="evidence" value="ECO:0007669"/>
    <property type="project" value="InterPro"/>
</dbReference>
<dbReference type="OrthoDB" id="2354757at2759"/>
<feature type="compositionally biased region" description="Low complexity" evidence="5">
    <location>
        <begin position="371"/>
        <end position="380"/>
    </location>
</feature>
<dbReference type="PANTHER" id="PTHR28013:SF3">
    <property type="entry name" value="PROTEIN DCV1-RELATED"/>
    <property type="match status" value="1"/>
</dbReference>
<keyword evidence="9" id="KW-1185">Reference proteome</keyword>
<gene>
    <name evidence="8" type="ORF">PVAR5_0975</name>
</gene>
<feature type="compositionally biased region" description="Gly residues" evidence="5">
    <location>
        <begin position="345"/>
        <end position="364"/>
    </location>
</feature>
<dbReference type="AlphaFoldDB" id="V5F8V3"/>
<dbReference type="HOGENOM" id="CLU_016694_1_0_1"/>
<dbReference type="GO" id="GO:0035838">
    <property type="term" value="C:growing cell tip"/>
    <property type="evidence" value="ECO:0007669"/>
    <property type="project" value="TreeGrafter"/>
</dbReference>
<keyword evidence="7" id="KW-0732">Signal</keyword>
<evidence type="ECO:0000256" key="7">
    <source>
        <dbReference type="SAM" id="SignalP"/>
    </source>
</evidence>
<protein>
    <submittedName>
        <fullName evidence="8">pH-response regulator protein palI/RIM9</fullName>
    </submittedName>
</protein>